<reference evidence="2 3" key="1">
    <citation type="submission" date="2018-03" db="EMBL/GenBank/DDBJ databases">
        <title>Brevisbacillus phylogenomics.</title>
        <authorList>
            <person name="Dunlap C."/>
        </authorList>
    </citation>
    <scope>NUCLEOTIDE SEQUENCE [LARGE SCALE GENOMIC DNA]</scope>
    <source>
        <strain evidence="2 3">NRRL B-41110</strain>
    </source>
</reference>
<evidence type="ECO:0000256" key="1">
    <source>
        <dbReference type="SAM" id="MobiDB-lite"/>
    </source>
</evidence>
<comment type="caution">
    <text evidence="2">The sequence shown here is derived from an EMBL/GenBank/DDBJ whole genome shotgun (WGS) entry which is preliminary data.</text>
</comment>
<name>A0ABX5FS83_9BACL</name>
<dbReference type="GeneID" id="95750373"/>
<evidence type="ECO:0000313" key="2">
    <source>
        <dbReference type="EMBL" id="PSK11686.1"/>
    </source>
</evidence>
<accession>A0ABX5FS83</accession>
<dbReference type="Proteomes" id="UP000241645">
    <property type="component" value="Unassembled WGS sequence"/>
</dbReference>
<keyword evidence="3" id="KW-1185">Reference proteome</keyword>
<proteinExistence type="predicted"/>
<gene>
    <name evidence="2" type="ORF">C7R92_09590</name>
</gene>
<evidence type="ECO:0000313" key="3">
    <source>
        <dbReference type="Proteomes" id="UP000241645"/>
    </source>
</evidence>
<protein>
    <submittedName>
        <fullName evidence="2">Uncharacterized protein</fullName>
    </submittedName>
</protein>
<dbReference type="RefSeq" id="WP_106834081.1">
    <property type="nucleotide sequence ID" value="NZ_JARMEW010000044.1"/>
</dbReference>
<organism evidence="2 3">
    <name type="scientific">Brevibacillus porteri</name>
    <dbReference type="NCBI Taxonomy" id="2126350"/>
    <lineage>
        <taxon>Bacteria</taxon>
        <taxon>Bacillati</taxon>
        <taxon>Bacillota</taxon>
        <taxon>Bacilli</taxon>
        <taxon>Bacillales</taxon>
        <taxon>Paenibacillaceae</taxon>
        <taxon>Brevibacillus</taxon>
    </lineage>
</organism>
<dbReference type="EMBL" id="PXZO01000016">
    <property type="protein sequence ID" value="PSK11686.1"/>
    <property type="molecule type" value="Genomic_DNA"/>
</dbReference>
<sequence>MGTKSIPTPQQVEKVRKLIESMGLWEVDKIQIRYISDDWVQFSCEKKVINGPTEIRNVQRTLIDRIKGRSFDEKVERELQQFVSMLNSVMKRFSGSERKNNGSSNSWDYKEKL</sequence>
<feature type="region of interest" description="Disordered" evidence="1">
    <location>
        <begin position="94"/>
        <end position="113"/>
    </location>
</feature>